<dbReference type="PANTHER" id="PTHR45527:SF1">
    <property type="entry name" value="FATTY ACID SYNTHASE"/>
    <property type="match status" value="1"/>
</dbReference>
<dbReference type="Gene3D" id="2.30.38.10">
    <property type="entry name" value="Luciferase, Domain 3"/>
    <property type="match status" value="3"/>
</dbReference>
<evidence type="ECO:0000256" key="6">
    <source>
        <dbReference type="SAM" id="MobiDB-lite"/>
    </source>
</evidence>
<sequence length="5553" mass="587709">MSEVRRASRGRGHRKPSAPFFAQLLTAAVDTAADTVAVSYSPVDGDRRELTYTQLDEYSSQLARELLGRGIGPGDVVALGFTRSIESVAAVWAVTKTGAAWVPVDPALPADRIAYLLTDSGAALGLTCSVHRPVLGESVEWFDLDSAHHRARIAAQPAHPLSYLDRIRPLTDQHPAYVIYTSGSTGRPKGVVVTHTGLGALVTATRERYAVAAGDRVLHVCSPNFDVSVLELLLTFNAGATLVVSPPSVFGGPELAALLRRERVTHMLITPAALESVDPHGLEELRVVVVAGDAFGPTLVDRWAAGRSFFNGYGPTEATVLATGSAELVPGGPVTIGSAFAGVGAMVLDSRLRPVPAGVAGELYLSGPALAQSYRGRPGLTAERFVAAPFAGGAGTRMYRTGDLVRRTVDGDFEYLGRSDFQVKIRGFRVELGEIDAALTAHPAVEYAVTVGTKADSGATVLVSYVLACQGVSVDVEELTRFVATSLPGHMVPTVVMTLDEIPLTPNGKLDRNALPAPVFGTVGSRVPEGPVETRIAELFAQILGVERVGAEDSFFAAGGDSILSIQLVSRARGAGISFTPQEVFEHRTVAGLARVAVLGAEAAAPLSELPGGGVGAMPLTPVLAAWLAGGRVFDRFTQQMVLGLPEGIDRAGLVATLTAVLDHHDMLRSGLRRVDGQWQLQALPPGAIPVNELVTRVDVPAGCDAEKLADVAEVAMESVLAALDPQASRMIAFGWLVRPDGPDGLVVAANHAVIDGVSWRILLSDLVLAWAQYSAGQPIALPAVGTSFRRWAHGLADSASGRRAELAYWQQRLTVPDPLLGVRPLDHTVDTAATVRSVSVEVAADVTRAVLTELPAKYRAGAEDGLLAALALAVRAWRARRGVHASATRVRLEGHGREQSAVEGADLTRTVGWFTSVYPVVLELDGIDAEAAWRGGAGTAAVVKAVKEQLLAVPDKGIGFGMLRHLDPESASLLEGSLGQVGFNYLGRISAGGVADSTADHSWLPTADWGEPQARQDPALPAAAVVDINALATETEDGLRLKASFSFAAEVIDEASVRDLADCWTTALTVLAQHLDDPAAGGLSPADVGLVRVTQTELDAWHRERPGLSDVVPLAPLQLGLLFLAQVSPADPYLVQLAVELTGAVDTDRLRRAAQAVLDRHAILRTAFGATAAGTPVGFVAERVAVPWRIVDTDDGDAAEFLAAEAGIGFDLASAPLLRFTVYRRAAGGLHLVLTAHHLLVDGWSMPLLMRELLVCYAADGAGAGLPRVRPYRDYLAWLAGQDRSAALQTWCAALSGPEPTLLTSAVTVPLEQVAGHASCSVELSVAEAEVLAGSAAAHDVTVNTLFQAAWGLVLASAVGRGDVVFGAVVSGRPPQLDGVDGMVGLFANTIPVRVRYDESESLRKLLVRLQSEQIALLDGHHLGLNEIQRAIGSGELFDTLMAYESYPVDTEGMRRAHGSIDGLEIVDIQAANATHYPVAVGVEVGAGIRVGVQYRTEVIDAGIAQALAQRLRTVLDAFVRTPDHTPAQVLENSADDSIARSTFWRAVLAELPPRLDLPADRPRPAHPVMADERVGFTIPADLFQRMRSVARSHDATVFSVVHTAFATLLARLSGTEDIAITTPCPQSRRAQLVLRLPVSAATPAEELLAVATETARQAFARKGLSPAEFSALCVPADSFASHDVEQSRTSARETFARIMLAAEAVAADTTECDLVLAVPALSVDGRALGSASESRERSGDAAAATEHPVGDITAEFCFAGALFDRHTVATFAERLVRLLTAMVGHPATPVGDLVILAPAEQAALTARVSAPVTRAALLPELVSHGAALGADRIAVRYRGRSISYGELTERTSRLARELVARGVGPEVPVAVAFARSFDMVVAALAVAAAGGVYVPMDPANPTRRLQHLITDSGATLGLTAATHRDDLPGELTWLALDDPGFERACAAQSPTPLTDADRSTALRADHPAYIIYTSGSTGLPKGVTVTHSGLGALTGEAVQRYRLQPHHRFLHICAPWFDPSVLEWLCALSTGATLVIVERDIVGGVELADLLAVEAVTHAIITPAVLGTLDPAGLDHLEVLSVGGDVTTPELLAKWQPGRRYLNGYGPTETTIISCYAELAAGRAVSIGVPVWGTHAMILDARLRPVPAGVTGELYLAGPALARGYRNQPVTTATRFVADPWGAPGARLYRTGDLVRRRPGGDLDYRGRVDTQLKVRGFRIEPGEVDAVLAGHDEVGGAVTIGRKAPSGSTVLVSYVVAVPGRTPDPVALTEFAAVRLPSHAVPSAIVVLDALPLTSNGKLDRTALPEPVVAAEPTREPLGALETRLAQLFARVLGVASVGVHDSFFAIGGDSIASIQLVSLARAMGIVFTTRDVFEQRTVARLAGVAVLDDQSAPVLAELPGGGVGEVELTPVLAEALAHGVSDRFAQTMVLALPEGIDRAGLVATLAAVLRTHDVLRSRLRRDGERWRFEVLAPDAVDVDLLLSELHDPPGGGEAVAAQSVPSRIGADAMNSALSVLDPVNARMIAFTWVRRHGARDVLAVAAHHYAIDGVSWRILLPDLVLAWAQHSSGRQITLPAVGTSLRRWAHGLAGTDRTAELAYWQRTLAAPDPLLGDRALDCTLDTESTMRSITVRLPADITDTLLTTLPARYRAGADHVLLAALALAVRDWRARRGVDTATLRLRLEGHGRQEDAVPGADLTRTVGWFTTVYPVVLDLTGITGGDDEALATTMRTIKEQLLAVPDHGIGFGLLRQLNPAAREDLSGSIGQIGFNYLGRATTGAEPTGDTAWLPTAELGDIEIDYDPNLPANAVLDINTIAVTTDSGPRLQADFRYATGILDEAAVRELAQDWTGRLTALAEHIRCPDAGGLTPSDVALVRVSQSDLDCWRRTHPGLSDVLPLSPLQHSLLALGDMLDESVHAYVIQLMVALTGELDTERLRGAAATVLARHANLRSAFVTAADGTPVQLVADAVEAPLRVVPTTEAALPGLLAADQRAGFDPAVAPLLRFTVYSTGSGQNRLVLTGHHILLDGWSMPLLMKELLVLYATYGDTTHLPAVRPYRDYLAWLTRQDRAAAEQAWSQLLGGISPTLLAPELTWPPATGTGFGLCEFTLDAEDTAALTAFATAAEVTANTVFQAAWGLVVAATTGRADIVFGATVSGRPPQLDGVGDMIGLFVDAVPVRVRVAGTATDLVRAVQTEQAALLDHHHLGLGAIQRVADRGELFDTMLAFESYPVDVDGLQQAGGALENLRIDDLQGADHTHYPLTVLVFLGARTQVQVKYRCDLVSDAVAQAVTDRLRTALAEVLDPCAPASRIVDTLGCAPTDPITRSRFWRHALADLPGRLPLVSEVALGRVRTVNGHIDTVSTGIAEQPGGIGVQGAPLPGAGTGPHHGETHLFEPLHFSVPAPVHGDLRRLAESTGVSWSSLLRAAVSILLARLTATADIVIRSVDADLVLRTGIDLAEPLPDLLRRAHHSETRARAHAGIPVTELAALLGVEARSLGQVCLEIRSHDGMTGAPAPLPDSGKTGFGSDGSTGSGGELALVVTESGAGMSIEMSGAAALLDDRSAVEFGRRLVQLLSAIARHPHTAVGDLPWWEPGEYTRLTRIGLEQPHPSTVTLAQLLVRGTGFGQHRIAVRDNGKTYTYGTLDADSSRLARVLIAEGVGPETVVASAVARSYESVLSLWAVAKAGGVYLPVDPNYPEDRVRHMLADSGAQVGITDHTRNLPGSVRWLALDDPAVRARVAGCAATPVRDRHRRAPLRRDNTAYTIYTSGSTGTPKGVSVTHTGLAALLVHSAALLGLRHDHRMLHVCSPSFDQSIEEIGTAFFCGATLVVAAPDTVGGTELAEFLRAERVTHTIITPALLSTLDPADLPELRCVSAGGEATTPELLDAWAPGRRFLNGYGPTEATIGATYAPLEAGDHVTIGRPVPGVRAVVLDVRLHPVPVGATGELYLAGPALARGYQGRGATTAGRFVACPWGAPGERMYRTGDLVRWARSDTPALEYVGRSDFQIKIRGFRIEPGEIDAVLMRHPQVGFALTMGAEKPGGETVLVSYVTGRDIDPGALTRWSAAMLPAHMVPASVVVLDRVPLSATGKLDRKALPAPQFVSRPYRRPAAGLEETVADIFAEVLGAERVGAEDNFFDLGGNSLLATRVTARLSTAVDLRVPVRVLFAAPTVADCARAVLGLTRASGRPALRAQPRPDRVPLSPAQQRMWFLNRFDTATAAYNIPVVLRLTGALDPTAVRAAFADLIARHEILRTVYPVVDGAPAQVVLPPEHPDVPRLTLATVPGREDQDGRIEVVGAPVAPAGGGDGNAAHPDEVETAVAQLVSSAFDVTAEVPLRATLFTLGPGDYVLGMAVHHIAGDGFSGGPLTRDLVTAYSARTRGRAPTWAPLPVQYADYAIWQQNLLGDETDPTSPASTQIAYWQRELAELPDQLDLPRDRPRPAIQSYCGGRVPFVLDTAAHVALAELARAHGATLFMTVHTALAVVLAGLSGTTDIAIGTPVAGRGDAVLDELIGMFVNTLVFRTRVDHDASFTELLTRQRDTDLQAFAHADIPFERLVEVLNPARSTARHPLFQVGLSFQNLTEMRMDLPGVSVTSIELDRALSQFDLHLIVADRYTTDGAPAGISGYCTYATDLFDPATVQGFLDRLIRLLTTVLTDPGAPLHTIDLIAPDERVRILETWNHSGTQGSANTAACSGSGGRDPGGTLATLRDATVRRVPEAVALVADGERWTFAEVDARVNRLARHLIGAGVGPETRVVLAMRRSVELVIAMYAVTAAGGAYVPIDPDQPTARTRHILDTAAPLLLLTAGDAVPAEAGSGACAIPVIRVDRLDLTAYSHAPVTDADRLAPLRPADTAYVIFTSGSTGRPKGVAVSHAAIVNQLRWKSSAFGLDTTDAVLVKTAATFDLSVWEFWTPAVCGARLVLAAPDGHRDPAHLAELLRREEVTTLHAVPSMLEALLTERLPRTLRRVLAIGETLPVTLARRFETVAPDTELYNLYGPTEAAVSITSHRVDSGDTATIPIGKPVHNSRVYVLDARLRPVPAGVPGELYLAGTQLATGYLARPDLTAERFVADPFTPGSRLYRTGDLAAWTVDGELEYRGRTDFQLKIRGFRIETQEIDAVLTDHPDVGSAVTLGRENQAGATVLVSYAVAAPGHRITVGALRAWAVQQLPSHLVPTSIMVLDQLPLTPHGKLDRTALPAPEVTAGTFRAPVTAGERAVCDIFAEVLHRDRIGMDDHFFELGGTSLLATRLATRLSDAVAATVPVTWIFTSPTPSGIVAALGAAGSDSADSAFDIVLPLRTTGTGEPLFCIHPISGIAWSFSGLAAHLDRPLYGLQSPALSSSAPLPDSIEAWASLYLEHIRAVQPEGPYHLLGWSLGGVIAHAMAVQLQEDGEQVALLGMLDSTLTVASPAAAGTVTAADLLGGFATDQAGESPLDGPQLARTLAAHTAPGITLDDTRIDRIIDAVITSATLDAEYRPRPFDGTVTYFTATHDDPTGATGASSWAGAVTGPVHNHPVAATHWRMTDEHALAAIAAVLR</sequence>
<keyword evidence="3" id="KW-0597">Phosphoprotein</keyword>
<dbReference type="Pfam" id="PF00668">
    <property type="entry name" value="Condensation"/>
    <property type="match status" value="6"/>
</dbReference>
<dbReference type="InterPro" id="IPR042099">
    <property type="entry name" value="ANL_N_sf"/>
</dbReference>
<dbReference type="InterPro" id="IPR020806">
    <property type="entry name" value="PKS_PP-bd"/>
</dbReference>
<reference evidence="9" key="1">
    <citation type="journal article" date="2019" name="Int. J. Syst. Evol. Microbiol.">
        <title>The Global Catalogue of Microorganisms (GCM) 10K type strain sequencing project: providing services to taxonomists for standard genome sequencing and annotation.</title>
        <authorList>
            <consortium name="The Broad Institute Genomics Platform"/>
            <consortium name="The Broad Institute Genome Sequencing Center for Infectious Disease"/>
            <person name="Wu L."/>
            <person name="Ma J."/>
        </authorList>
    </citation>
    <scope>NUCLEOTIDE SEQUENCE [LARGE SCALE GENOMIC DNA]</scope>
    <source>
        <strain evidence="9">IBRC-M 10490</strain>
    </source>
</reference>
<dbReference type="SUPFAM" id="SSF56801">
    <property type="entry name" value="Acetyl-CoA synthetase-like"/>
    <property type="match status" value="4"/>
</dbReference>
<dbReference type="InterPro" id="IPR010060">
    <property type="entry name" value="NRPS_synth"/>
</dbReference>
<dbReference type="RefSeq" id="WP_378556425.1">
    <property type="nucleotide sequence ID" value="NZ_JBHSDL010000005.1"/>
</dbReference>
<dbReference type="SMART" id="SM00823">
    <property type="entry name" value="PKS_PP"/>
    <property type="match status" value="4"/>
</dbReference>
<protein>
    <submittedName>
        <fullName evidence="8">Amino acid adenylation domain-containing protein</fullName>
    </submittedName>
</protein>
<dbReference type="Gene3D" id="3.30.559.30">
    <property type="entry name" value="Nonribosomal peptide synthetase, condensation domain"/>
    <property type="match status" value="7"/>
</dbReference>
<feature type="domain" description="Carrier" evidence="7">
    <location>
        <begin position="5224"/>
        <end position="5299"/>
    </location>
</feature>
<dbReference type="CDD" id="cd19540">
    <property type="entry name" value="LCL_NRPS-like"/>
    <property type="match status" value="1"/>
</dbReference>
<evidence type="ECO:0000259" key="7">
    <source>
        <dbReference type="PROSITE" id="PS50075"/>
    </source>
</evidence>
<dbReference type="Gene3D" id="3.30.300.30">
    <property type="match status" value="4"/>
</dbReference>
<keyword evidence="9" id="KW-1185">Reference proteome</keyword>
<dbReference type="InterPro" id="IPR020845">
    <property type="entry name" value="AMP-binding_CS"/>
</dbReference>
<dbReference type="PROSITE" id="PS50075">
    <property type="entry name" value="CARRIER"/>
    <property type="match status" value="4"/>
</dbReference>
<dbReference type="Proteomes" id="UP001595844">
    <property type="component" value="Unassembled WGS sequence"/>
</dbReference>
<accession>A0ABV8VFK1</accession>
<organism evidence="8 9">
    <name type="scientific">Nocardia halotolerans</name>
    <dbReference type="NCBI Taxonomy" id="1755878"/>
    <lineage>
        <taxon>Bacteria</taxon>
        <taxon>Bacillati</taxon>
        <taxon>Actinomycetota</taxon>
        <taxon>Actinomycetes</taxon>
        <taxon>Mycobacteriales</taxon>
        <taxon>Nocardiaceae</taxon>
        <taxon>Nocardia</taxon>
    </lineage>
</organism>
<dbReference type="Pfam" id="PF00975">
    <property type="entry name" value="Thioesterase"/>
    <property type="match status" value="1"/>
</dbReference>
<dbReference type="InterPro" id="IPR006162">
    <property type="entry name" value="Ppantetheine_attach_site"/>
</dbReference>
<comment type="caution">
    <text evidence="8">The sequence shown here is derived from an EMBL/GenBank/DDBJ whole genome shotgun (WGS) entry which is preliminary data.</text>
</comment>
<keyword evidence="2" id="KW-0596">Phosphopantetheine</keyword>
<dbReference type="Gene3D" id="1.10.1200.10">
    <property type="entry name" value="ACP-like"/>
    <property type="match status" value="3"/>
</dbReference>
<evidence type="ECO:0000313" key="8">
    <source>
        <dbReference type="EMBL" id="MFC4373473.1"/>
    </source>
</evidence>
<dbReference type="InterPro" id="IPR029058">
    <property type="entry name" value="AB_hydrolase_fold"/>
</dbReference>
<evidence type="ECO:0000313" key="9">
    <source>
        <dbReference type="Proteomes" id="UP001595844"/>
    </source>
</evidence>
<dbReference type="InterPro" id="IPR001031">
    <property type="entry name" value="Thioesterase"/>
</dbReference>
<evidence type="ECO:0000256" key="1">
    <source>
        <dbReference type="ARBA" id="ARBA00001957"/>
    </source>
</evidence>
<comment type="cofactor">
    <cofactor evidence="1">
        <name>pantetheine 4'-phosphate</name>
        <dbReference type="ChEBI" id="CHEBI:47942"/>
    </cofactor>
</comment>
<dbReference type="InterPro" id="IPR000873">
    <property type="entry name" value="AMP-dep_synth/lig_dom"/>
</dbReference>
<dbReference type="PANTHER" id="PTHR45527">
    <property type="entry name" value="NONRIBOSOMAL PEPTIDE SYNTHETASE"/>
    <property type="match status" value="1"/>
</dbReference>
<dbReference type="InterPro" id="IPR009081">
    <property type="entry name" value="PP-bd_ACP"/>
</dbReference>
<dbReference type="NCBIfam" id="TIGR01720">
    <property type="entry name" value="NRPS-para261"/>
    <property type="match status" value="2"/>
</dbReference>
<dbReference type="PROSITE" id="PS00012">
    <property type="entry name" value="PHOSPHOPANTETHEINE"/>
    <property type="match status" value="3"/>
</dbReference>
<dbReference type="InterPro" id="IPR045851">
    <property type="entry name" value="AMP-bd_C_sf"/>
</dbReference>
<dbReference type="EMBL" id="JBHSDL010000005">
    <property type="protein sequence ID" value="MFC4373473.1"/>
    <property type="molecule type" value="Genomic_DNA"/>
</dbReference>
<dbReference type="Pfam" id="PF00501">
    <property type="entry name" value="AMP-binding"/>
    <property type="match status" value="4"/>
</dbReference>
<evidence type="ECO:0000256" key="3">
    <source>
        <dbReference type="ARBA" id="ARBA00022553"/>
    </source>
</evidence>
<dbReference type="Pfam" id="PF13193">
    <property type="entry name" value="AMP-binding_C"/>
    <property type="match status" value="4"/>
</dbReference>
<dbReference type="SUPFAM" id="SSF47336">
    <property type="entry name" value="ACP-like"/>
    <property type="match status" value="4"/>
</dbReference>
<dbReference type="NCBIfam" id="NF003417">
    <property type="entry name" value="PRK04813.1"/>
    <property type="match status" value="4"/>
</dbReference>
<feature type="domain" description="Carrier" evidence="7">
    <location>
        <begin position="4119"/>
        <end position="4194"/>
    </location>
</feature>
<dbReference type="InterPro" id="IPR025110">
    <property type="entry name" value="AMP-bd_C"/>
</dbReference>
<dbReference type="SUPFAM" id="SSF53474">
    <property type="entry name" value="alpha/beta-Hydrolases"/>
    <property type="match status" value="1"/>
</dbReference>
<dbReference type="NCBIfam" id="TIGR01733">
    <property type="entry name" value="AA-adenyl-dom"/>
    <property type="match status" value="4"/>
</dbReference>
<evidence type="ECO:0000256" key="2">
    <source>
        <dbReference type="ARBA" id="ARBA00022450"/>
    </source>
</evidence>
<dbReference type="Gene3D" id="3.40.50.12780">
    <property type="entry name" value="N-terminal domain of ligase-like"/>
    <property type="match status" value="1"/>
</dbReference>
<evidence type="ECO:0000256" key="4">
    <source>
        <dbReference type="ARBA" id="ARBA00022737"/>
    </source>
</evidence>
<dbReference type="Pfam" id="PF00550">
    <property type="entry name" value="PP-binding"/>
    <property type="match status" value="4"/>
</dbReference>
<keyword evidence="5" id="KW-0045">Antibiotic biosynthesis</keyword>
<dbReference type="InterPro" id="IPR020802">
    <property type="entry name" value="TesA-like"/>
</dbReference>
<dbReference type="CDD" id="cd05930">
    <property type="entry name" value="A_NRPS"/>
    <property type="match status" value="2"/>
</dbReference>
<feature type="domain" description="Carrier" evidence="7">
    <location>
        <begin position="527"/>
        <end position="601"/>
    </location>
</feature>
<dbReference type="PROSITE" id="PS00455">
    <property type="entry name" value="AMP_BINDING"/>
    <property type="match status" value="3"/>
</dbReference>
<proteinExistence type="predicted"/>
<feature type="region of interest" description="Disordered" evidence="6">
    <location>
        <begin position="3519"/>
        <end position="3539"/>
    </location>
</feature>
<evidence type="ECO:0000256" key="5">
    <source>
        <dbReference type="ARBA" id="ARBA00023194"/>
    </source>
</evidence>
<gene>
    <name evidence="8" type="ORF">ACFO5K_05115</name>
</gene>
<dbReference type="InterPro" id="IPR001242">
    <property type="entry name" value="Condensation_dom"/>
</dbReference>
<dbReference type="Gene3D" id="3.40.50.1820">
    <property type="entry name" value="alpha/beta hydrolase"/>
    <property type="match status" value="1"/>
</dbReference>
<dbReference type="Gene3D" id="3.40.50.980">
    <property type="match status" value="6"/>
</dbReference>
<dbReference type="SUPFAM" id="SSF52777">
    <property type="entry name" value="CoA-dependent acyltransferases"/>
    <property type="match status" value="12"/>
</dbReference>
<dbReference type="InterPro" id="IPR036736">
    <property type="entry name" value="ACP-like_sf"/>
</dbReference>
<keyword evidence="4" id="KW-0677">Repeat</keyword>
<name>A0ABV8VFK1_9NOCA</name>
<dbReference type="InterPro" id="IPR010071">
    <property type="entry name" value="AA_adenyl_dom"/>
</dbReference>
<dbReference type="SMART" id="SM00824">
    <property type="entry name" value="PKS_TE"/>
    <property type="match status" value="1"/>
</dbReference>
<dbReference type="Gene3D" id="3.30.559.10">
    <property type="entry name" value="Chloramphenicol acetyltransferase-like domain"/>
    <property type="match status" value="5"/>
</dbReference>
<feature type="domain" description="Carrier" evidence="7">
    <location>
        <begin position="2319"/>
        <end position="2393"/>
    </location>
</feature>
<dbReference type="InterPro" id="IPR023213">
    <property type="entry name" value="CAT-like_dom_sf"/>
</dbReference>